<protein>
    <recommendedName>
        <fullName evidence="11">Gamma-secretase subunit PEN-2</fullName>
    </recommendedName>
</protein>
<dbReference type="AlphaFoldDB" id="R7QFX2"/>
<dbReference type="KEGG" id="ccp:CHC_T00004728001"/>
<dbReference type="Gramene" id="CDF36320">
    <property type="protein sequence ID" value="CDF36320"/>
    <property type="gene ID" value="CHC_T00004728001"/>
</dbReference>
<evidence type="ECO:0008006" key="11">
    <source>
        <dbReference type="Google" id="ProtNLM"/>
    </source>
</evidence>
<keyword evidence="5 8" id="KW-1133">Transmembrane helix</keyword>
<keyword evidence="4" id="KW-0914">Notch signaling pathway</keyword>
<dbReference type="Pfam" id="PF10251">
    <property type="entry name" value="PEN-2"/>
    <property type="match status" value="1"/>
</dbReference>
<dbReference type="PANTHER" id="PTHR16318">
    <property type="entry name" value="GAMMA-SECRETASE SUBUNIT PEN-2"/>
    <property type="match status" value="1"/>
</dbReference>
<proteinExistence type="inferred from homology"/>
<organism evidence="9 10">
    <name type="scientific">Chondrus crispus</name>
    <name type="common">Carrageen Irish moss</name>
    <name type="synonym">Polymorpha crispa</name>
    <dbReference type="NCBI Taxonomy" id="2769"/>
    <lineage>
        <taxon>Eukaryota</taxon>
        <taxon>Rhodophyta</taxon>
        <taxon>Florideophyceae</taxon>
        <taxon>Rhodymeniophycidae</taxon>
        <taxon>Gigartinales</taxon>
        <taxon>Gigartinaceae</taxon>
        <taxon>Chondrus</taxon>
    </lineage>
</organism>
<name>R7QFX2_CHOCR</name>
<keyword evidence="3 8" id="KW-0812">Transmembrane</keyword>
<sequence>MARRFSPRNTFHPRGGRPSEQSADEVSPASPDQISVAVPEDASPPLPNGVAPPIRPQPASGAPMGSVLEVGVSPWMGRADKPQDANVPRPYSTGAALVSVTKTSPLFQTLQTGQSKEYRVAERKRRAADQELKEQEIARWEEENLPRCRLFFYIGCFGLPLLHFVSVYYYLRQLRDQDPNFKIKKYVYLSLLVGIIQVFVWILWIVVFQLLRDDDSLKSINILNFNEDYIVGRLA</sequence>
<evidence type="ECO:0000313" key="9">
    <source>
        <dbReference type="EMBL" id="CDF36320.1"/>
    </source>
</evidence>
<reference evidence="10" key="1">
    <citation type="journal article" date="2013" name="Proc. Natl. Acad. Sci. U.S.A.">
        <title>Genome structure and metabolic features in the red seaweed Chondrus crispus shed light on evolution of the Archaeplastida.</title>
        <authorList>
            <person name="Collen J."/>
            <person name="Porcel B."/>
            <person name="Carre W."/>
            <person name="Ball S.G."/>
            <person name="Chaparro C."/>
            <person name="Tonon T."/>
            <person name="Barbeyron T."/>
            <person name="Michel G."/>
            <person name="Noel B."/>
            <person name="Valentin K."/>
            <person name="Elias M."/>
            <person name="Artiguenave F."/>
            <person name="Arun A."/>
            <person name="Aury J.M."/>
            <person name="Barbosa-Neto J.F."/>
            <person name="Bothwell J.H."/>
            <person name="Bouget F.Y."/>
            <person name="Brillet L."/>
            <person name="Cabello-Hurtado F."/>
            <person name="Capella-Gutierrez S."/>
            <person name="Charrier B."/>
            <person name="Cladiere L."/>
            <person name="Cock J.M."/>
            <person name="Coelho S.M."/>
            <person name="Colleoni C."/>
            <person name="Czjzek M."/>
            <person name="Da Silva C."/>
            <person name="Delage L."/>
            <person name="Denoeud F."/>
            <person name="Deschamps P."/>
            <person name="Dittami S.M."/>
            <person name="Gabaldon T."/>
            <person name="Gachon C.M."/>
            <person name="Groisillier A."/>
            <person name="Herve C."/>
            <person name="Jabbari K."/>
            <person name="Katinka M."/>
            <person name="Kloareg B."/>
            <person name="Kowalczyk N."/>
            <person name="Labadie K."/>
            <person name="Leblanc C."/>
            <person name="Lopez P.J."/>
            <person name="McLachlan D.H."/>
            <person name="Meslet-Cladiere L."/>
            <person name="Moustafa A."/>
            <person name="Nehr Z."/>
            <person name="Nyvall Collen P."/>
            <person name="Panaud O."/>
            <person name="Partensky F."/>
            <person name="Poulain J."/>
            <person name="Rensing S.A."/>
            <person name="Rousvoal S."/>
            <person name="Samson G."/>
            <person name="Symeonidi A."/>
            <person name="Weissenbach J."/>
            <person name="Zambounis A."/>
            <person name="Wincker P."/>
            <person name="Boyen C."/>
        </authorList>
    </citation>
    <scope>NUCLEOTIDE SEQUENCE [LARGE SCALE GENOMIC DNA]</scope>
    <source>
        <strain evidence="10">cv. Stackhouse</strain>
    </source>
</reference>
<dbReference type="GeneID" id="17323859"/>
<accession>R7QFX2</accession>
<feature type="region of interest" description="Disordered" evidence="7">
    <location>
        <begin position="1"/>
        <end position="66"/>
    </location>
</feature>
<evidence type="ECO:0000256" key="2">
    <source>
        <dbReference type="ARBA" id="ARBA00009607"/>
    </source>
</evidence>
<evidence type="ECO:0000256" key="1">
    <source>
        <dbReference type="ARBA" id="ARBA00004141"/>
    </source>
</evidence>
<feature type="transmembrane region" description="Helical" evidence="8">
    <location>
        <begin position="186"/>
        <end position="211"/>
    </location>
</feature>
<gene>
    <name evidence="9" type="ORF">CHC_T00004728001</name>
</gene>
<evidence type="ECO:0000256" key="5">
    <source>
        <dbReference type="ARBA" id="ARBA00022989"/>
    </source>
</evidence>
<comment type="subcellular location">
    <subcellularLocation>
        <location evidence="1">Membrane</location>
        <topology evidence="1">Multi-pass membrane protein</topology>
    </subcellularLocation>
</comment>
<evidence type="ECO:0000256" key="8">
    <source>
        <dbReference type="SAM" id="Phobius"/>
    </source>
</evidence>
<evidence type="ECO:0000256" key="3">
    <source>
        <dbReference type="ARBA" id="ARBA00022692"/>
    </source>
</evidence>
<evidence type="ECO:0000313" key="10">
    <source>
        <dbReference type="Proteomes" id="UP000012073"/>
    </source>
</evidence>
<evidence type="ECO:0000256" key="7">
    <source>
        <dbReference type="SAM" id="MobiDB-lite"/>
    </source>
</evidence>
<dbReference type="RefSeq" id="XP_005716139.1">
    <property type="nucleotide sequence ID" value="XM_005716082.1"/>
</dbReference>
<dbReference type="GO" id="GO:0070765">
    <property type="term" value="C:gamma-secretase complex"/>
    <property type="evidence" value="ECO:0007669"/>
    <property type="project" value="TreeGrafter"/>
</dbReference>
<dbReference type="PANTHER" id="PTHR16318:SF0">
    <property type="entry name" value="GAMMA-SECRETASE SUBUNIT PEN-2"/>
    <property type="match status" value="1"/>
</dbReference>
<dbReference type="InterPro" id="IPR019379">
    <property type="entry name" value="Gamma_Secretase_Asp_P_PEN2"/>
</dbReference>
<evidence type="ECO:0000256" key="4">
    <source>
        <dbReference type="ARBA" id="ARBA00022976"/>
    </source>
</evidence>
<dbReference type="OrthoDB" id="524898at2759"/>
<keyword evidence="10" id="KW-1185">Reference proteome</keyword>
<dbReference type="Proteomes" id="UP000012073">
    <property type="component" value="Unassembled WGS sequence"/>
</dbReference>
<feature type="transmembrane region" description="Helical" evidence="8">
    <location>
        <begin position="150"/>
        <end position="171"/>
    </location>
</feature>
<evidence type="ECO:0000256" key="6">
    <source>
        <dbReference type="ARBA" id="ARBA00023136"/>
    </source>
</evidence>
<keyword evidence="6 8" id="KW-0472">Membrane</keyword>
<dbReference type="EMBL" id="HG001771">
    <property type="protein sequence ID" value="CDF36320.1"/>
    <property type="molecule type" value="Genomic_DNA"/>
</dbReference>
<dbReference type="GO" id="GO:0007219">
    <property type="term" value="P:Notch signaling pathway"/>
    <property type="evidence" value="ECO:0007669"/>
    <property type="project" value="UniProtKB-KW"/>
</dbReference>
<comment type="similarity">
    <text evidence="2">Belongs to the PEN-2 family.</text>
</comment>